<dbReference type="InterPro" id="IPR025799">
    <property type="entry name" value="Arg_MeTrfase"/>
</dbReference>
<accession>A0A8J2ZGW3</accession>
<dbReference type="PANTHER" id="PTHR11006">
    <property type="entry name" value="PROTEIN ARGININE N-METHYLTRANSFERASE"/>
    <property type="match status" value="1"/>
</dbReference>
<dbReference type="Gene3D" id="2.70.160.11">
    <property type="entry name" value="Hnrnp arginine n-methyltransferase1"/>
    <property type="match status" value="1"/>
</dbReference>
<dbReference type="Pfam" id="PF06325">
    <property type="entry name" value="PrmA"/>
    <property type="match status" value="1"/>
</dbReference>
<dbReference type="PROSITE" id="PS51678">
    <property type="entry name" value="SAM_MT_PRMT"/>
    <property type="match status" value="1"/>
</dbReference>
<organism evidence="2 3">
    <name type="scientific">Salipiger pallidus</name>
    <dbReference type="NCBI Taxonomy" id="1775170"/>
    <lineage>
        <taxon>Bacteria</taxon>
        <taxon>Pseudomonadati</taxon>
        <taxon>Pseudomonadota</taxon>
        <taxon>Alphaproteobacteria</taxon>
        <taxon>Rhodobacterales</taxon>
        <taxon>Roseobacteraceae</taxon>
        <taxon>Salipiger</taxon>
    </lineage>
</organism>
<dbReference type="GO" id="GO:0016274">
    <property type="term" value="F:protein-arginine N-methyltransferase activity"/>
    <property type="evidence" value="ECO:0007669"/>
    <property type="project" value="InterPro"/>
</dbReference>
<reference evidence="2" key="1">
    <citation type="journal article" date="2014" name="Int. J. Syst. Evol. Microbiol.">
        <title>Complete genome sequence of Corynebacterium casei LMG S-19264T (=DSM 44701T), isolated from a smear-ripened cheese.</title>
        <authorList>
            <consortium name="US DOE Joint Genome Institute (JGI-PGF)"/>
            <person name="Walter F."/>
            <person name="Albersmeier A."/>
            <person name="Kalinowski J."/>
            <person name="Ruckert C."/>
        </authorList>
    </citation>
    <scope>NUCLEOTIDE SEQUENCE</scope>
    <source>
        <strain evidence="2">CGMCC 1.15762</strain>
    </source>
</reference>
<dbReference type="Gene3D" id="3.40.50.150">
    <property type="entry name" value="Vaccinia Virus protein VP39"/>
    <property type="match status" value="1"/>
</dbReference>
<evidence type="ECO:0000313" key="2">
    <source>
        <dbReference type="EMBL" id="GGG62663.1"/>
    </source>
</evidence>
<dbReference type="SUPFAM" id="SSF53335">
    <property type="entry name" value="S-adenosyl-L-methionine-dependent methyltransferases"/>
    <property type="match status" value="1"/>
</dbReference>
<comment type="caution">
    <text evidence="2">The sequence shown here is derived from an EMBL/GenBank/DDBJ whole genome shotgun (WGS) entry which is preliminary data.</text>
</comment>
<sequence length="374" mass="40310">MAELHAQAEAAPVTITQADRLVEKAIAQPLTDGGLRTAELLTEALDLDPQHHRARILLERLHQMFVPRWHFPMMADTDRNRAYAEAIAAKVKPGDVVLDIGCGAGLTAMLSARAGAKHVYTCEQQPLIAETAKRVIAANGLSDRITVISKPSHQLEVGVDLPEPADVVVSEIVDTMMLGEGALATLLHAMVKLAKPEARAIPESGRLMAQAVESDRILELWRPREAEGFDLGAFHHFAKVAQLTPNDIEACGLSPVGEATELFSFDFVRPKLGAASTMLDLPCSAHGMIHAVLVFFEMQLAPGIIVSNGAGNGGHWGRTAFLLDRPVPSEPGSSLRLSARHDGAELSLSVDGSDTPAPRWRRENRPTDNSVRVA</sequence>
<name>A0A8J2ZGW3_9RHOB</name>
<gene>
    <name evidence="2" type="ORF">GCM10011415_06260</name>
</gene>
<dbReference type="EMBL" id="BMJV01000001">
    <property type="protein sequence ID" value="GGG62663.1"/>
    <property type="molecule type" value="Genomic_DNA"/>
</dbReference>
<dbReference type="PANTHER" id="PTHR11006:SF4">
    <property type="entry name" value="PROTEIN ARGININE N-METHYLTRANSFERASE 7"/>
    <property type="match status" value="1"/>
</dbReference>
<reference evidence="2" key="2">
    <citation type="submission" date="2020-09" db="EMBL/GenBank/DDBJ databases">
        <authorList>
            <person name="Sun Q."/>
            <person name="Zhou Y."/>
        </authorList>
    </citation>
    <scope>NUCLEOTIDE SEQUENCE</scope>
    <source>
        <strain evidence="2">CGMCC 1.15762</strain>
    </source>
</reference>
<dbReference type="InterPro" id="IPR029063">
    <property type="entry name" value="SAM-dependent_MTases_sf"/>
</dbReference>
<dbReference type="CDD" id="cd02440">
    <property type="entry name" value="AdoMet_MTases"/>
    <property type="match status" value="1"/>
</dbReference>
<feature type="region of interest" description="Disordered" evidence="1">
    <location>
        <begin position="344"/>
        <end position="374"/>
    </location>
</feature>
<evidence type="ECO:0008006" key="4">
    <source>
        <dbReference type="Google" id="ProtNLM"/>
    </source>
</evidence>
<evidence type="ECO:0000313" key="3">
    <source>
        <dbReference type="Proteomes" id="UP000617145"/>
    </source>
</evidence>
<keyword evidence="3" id="KW-1185">Reference proteome</keyword>
<proteinExistence type="predicted"/>
<evidence type="ECO:0000256" key="1">
    <source>
        <dbReference type="SAM" id="MobiDB-lite"/>
    </source>
</evidence>
<dbReference type="AlphaFoldDB" id="A0A8J2ZGW3"/>
<dbReference type="RefSeq" id="WP_188788664.1">
    <property type="nucleotide sequence ID" value="NZ_BMJV01000001.1"/>
</dbReference>
<protein>
    <recommendedName>
        <fullName evidence="4">Ribosomal protein L11 methyltransferase (PrmA)</fullName>
    </recommendedName>
</protein>
<dbReference type="GO" id="GO:0042054">
    <property type="term" value="F:histone methyltransferase activity"/>
    <property type="evidence" value="ECO:0007669"/>
    <property type="project" value="TreeGrafter"/>
</dbReference>
<dbReference type="Proteomes" id="UP000617145">
    <property type="component" value="Unassembled WGS sequence"/>
</dbReference>